<reference evidence="2 3" key="1">
    <citation type="journal article" date="2018" name="J. Allergy Clin. Immunol.">
        <title>High-quality assembly of Dermatophagoides pteronyssinus genome and transcriptome reveals a wide range of novel allergens.</title>
        <authorList>
            <person name="Liu X.Y."/>
            <person name="Yang K.Y."/>
            <person name="Wang M.Q."/>
            <person name="Kwok J.S."/>
            <person name="Zeng X."/>
            <person name="Yang Z."/>
            <person name="Xiao X.J."/>
            <person name="Lau C.P."/>
            <person name="Li Y."/>
            <person name="Huang Z.M."/>
            <person name="Ba J.G."/>
            <person name="Yim A.K."/>
            <person name="Ouyang C.Y."/>
            <person name="Ngai S.M."/>
            <person name="Chan T.F."/>
            <person name="Leung E.L."/>
            <person name="Liu L."/>
            <person name="Liu Z.G."/>
            <person name="Tsui S.K."/>
        </authorList>
    </citation>
    <scope>NUCLEOTIDE SEQUENCE [LARGE SCALE GENOMIC DNA]</scope>
    <source>
        <strain evidence="2">Derp</strain>
    </source>
</reference>
<reference evidence="2 3" key="2">
    <citation type="journal article" date="2022" name="Mol. Biol. Evol.">
        <title>Comparative Genomics Reveals Insights into the Divergent Evolution of Astigmatic Mites and Household Pest Adaptations.</title>
        <authorList>
            <person name="Xiong Q."/>
            <person name="Wan A.T."/>
            <person name="Liu X."/>
            <person name="Fung C.S."/>
            <person name="Xiao X."/>
            <person name="Malainual N."/>
            <person name="Hou J."/>
            <person name="Wang L."/>
            <person name="Wang M."/>
            <person name="Yang K.Y."/>
            <person name="Cui Y."/>
            <person name="Leung E.L."/>
            <person name="Nong W."/>
            <person name="Shin S.K."/>
            <person name="Au S.W."/>
            <person name="Jeong K.Y."/>
            <person name="Chew F.T."/>
            <person name="Hui J.H."/>
            <person name="Leung T.F."/>
            <person name="Tungtrongchitr A."/>
            <person name="Zhong N."/>
            <person name="Liu Z."/>
            <person name="Tsui S.K."/>
        </authorList>
    </citation>
    <scope>NUCLEOTIDE SEQUENCE [LARGE SCALE GENOMIC DNA]</scope>
    <source>
        <strain evidence="2">Derp</strain>
    </source>
</reference>
<organism evidence="2 3">
    <name type="scientific">Dermatophagoides pteronyssinus</name>
    <name type="common">European house dust mite</name>
    <dbReference type="NCBI Taxonomy" id="6956"/>
    <lineage>
        <taxon>Eukaryota</taxon>
        <taxon>Metazoa</taxon>
        <taxon>Ecdysozoa</taxon>
        <taxon>Arthropoda</taxon>
        <taxon>Chelicerata</taxon>
        <taxon>Arachnida</taxon>
        <taxon>Acari</taxon>
        <taxon>Acariformes</taxon>
        <taxon>Sarcoptiformes</taxon>
        <taxon>Astigmata</taxon>
        <taxon>Psoroptidia</taxon>
        <taxon>Analgoidea</taxon>
        <taxon>Pyroglyphidae</taxon>
        <taxon>Dermatophagoidinae</taxon>
        <taxon>Dermatophagoides</taxon>
    </lineage>
</organism>
<keyword evidence="1" id="KW-0472">Membrane</keyword>
<keyword evidence="1" id="KW-1133">Transmembrane helix</keyword>
<feature type="transmembrane region" description="Helical" evidence="1">
    <location>
        <begin position="78"/>
        <end position="97"/>
    </location>
</feature>
<comment type="caution">
    <text evidence="2">The sequence shown here is derived from an EMBL/GenBank/DDBJ whole genome shotgun (WGS) entry which is preliminary data.</text>
</comment>
<keyword evidence="1" id="KW-0812">Transmembrane</keyword>
<accession>A0ABQ8JA42</accession>
<evidence type="ECO:0000256" key="1">
    <source>
        <dbReference type="SAM" id="Phobius"/>
    </source>
</evidence>
<protein>
    <submittedName>
        <fullName evidence="2">Uncharacterized protein</fullName>
    </submittedName>
</protein>
<proteinExistence type="predicted"/>
<gene>
    <name evidence="2" type="ORF">DERP_005817</name>
</gene>
<evidence type="ECO:0000313" key="2">
    <source>
        <dbReference type="EMBL" id="KAH9419310.1"/>
    </source>
</evidence>
<evidence type="ECO:0000313" key="3">
    <source>
        <dbReference type="Proteomes" id="UP000887458"/>
    </source>
</evidence>
<dbReference type="EMBL" id="NJHN03000060">
    <property type="protein sequence ID" value="KAH9419310.1"/>
    <property type="molecule type" value="Genomic_DNA"/>
</dbReference>
<dbReference type="Proteomes" id="UP000887458">
    <property type="component" value="Unassembled WGS sequence"/>
</dbReference>
<keyword evidence="3" id="KW-1185">Reference proteome</keyword>
<name>A0ABQ8JA42_DERPT</name>
<sequence>METLVILKFKQTTKQKQKIKFQMYNEILRSNHIVNIFIHKPLDSSYRLNELNCPYVNMMRKKTGPKKEKRRKNHQKKILIGILISIFYSSLSSSITFRENNDNIIDNDDDDDDYIK</sequence>